<dbReference type="Proteomes" id="UP000217199">
    <property type="component" value="Unassembled WGS sequence"/>
</dbReference>
<reference evidence="2 3" key="1">
    <citation type="journal article" date="2017" name="Mol. Ecol.">
        <title>Comparative and population genomic landscape of Phellinus noxius: A hypervariable fungus causing root rot in trees.</title>
        <authorList>
            <person name="Chung C.L."/>
            <person name="Lee T.J."/>
            <person name="Akiba M."/>
            <person name="Lee H.H."/>
            <person name="Kuo T.H."/>
            <person name="Liu D."/>
            <person name="Ke H.M."/>
            <person name="Yokoi T."/>
            <person name="Roa M.B."/>
            <person name="Lu M.J."/>
            <person name="Chang Y.Y."/>
            <person name="Ann P.J."/>
            <person name="Tsai J.N."/>
            <person name="Chen C.Y."/>
            <person name="Tzean S.S."/>
            <person name="Ota Y."/>
            <person name="Hattori T."/>
            <person name="Sahashi N."/>
            <person name="Liou R.F."/>
            <person name="Kikuchi T."/>
            <person name="Tsai I.J."/>
        </authorList>
    </citation>
    <scope>NUCLEOTIDE SEQUENCE [LARGE SCALE GENOMIC DNA]</scope>
    <source>
        <strain evidence="2 3">FFPRI411160</strain>
    </source>
</reference>
<name>A0A286UP58_9AGAM</name>
<dbReference type="OrthoDB" id="435402at2759"/>
<dbReference type="GO" id="GO:0031047">
    <property type="term" value="P:regulatory ncRNA-mediated gene silencing"/>
    <property type="evidence" value="ECO:0007669"/>
    <property type="project" value="InterPro"/>
</dbReference>
<protein>
    <submittedName>
        <fullName evidence="2">Uncharacterized protein</fullName>
    </submittedName>
</protein>
<organism evidence="2 3">
    <name type="scientific">Pyrrhoderma noxium</name>
    <dbReference type="NCBI Taxonomy" id="2282107"/>
    <lineage>
        <taxon>Eukaryota</taxon>
        <taxon>Fungi</taxon>
        <taxon>Dikarya</taxon>
        <taxon>Basidiomycota</taxon>
        <taxon>Agaricomycotina</taxon>
        <taxon>Agaricomycetes</taxon>
        <taxon>Hymenochaetales</taxon>
        <taxon>Hymenochaetaceae</taxon>
        <taxon>Pyrrhoderma</taxon>
    </lineage>
</organism>
<evidence type="ECO:0000313" key="3">
    <source>
        <dbReference type="Proteomes" id="UP000217199"/>
    </source>
</evidence>
<proteinExistence type="predicted"/>
<dbReference type="InterPro" id="IPR018606">
    <property type="entry name" value="Arb1"/>
</dbReference>
<keyword evidence="3" id="KW-1185">Reference proteome</keyword>
<accession>A0A286UP58</accession>
<sequence>MSNALESQSNALKYDENGVPMYMWPPLPTPPPGVTILPFREFKPSGIQIESSLNDDVELDGMGIPTVPLSVNHDNSGKRSKKRRVKLVDGQEVYVRYIWHEEWEIGEAQRIKSAPNYPKLREQDFDTVAMAFEDFRKGRDWGPPDVRLHDWFNQLIYFVGLNVITIKPVTSKKPKKEDENESDEEFTRTQQDPSPVKAGSPDNVVYEKVEDPKAEVDEKVLELYKYQNTLNVIRNKEFMNDPHQAMKVFFSSFFRDRGMLWDSLALRDCPRLVEFLLDYMIKTNAHPETDKAIKALEITRVAKHEIPMTKKISVGIPDKFSYCLVEIFGNQIDNSIYWREEEEHVQEEVKEKGKEQEEGGIQASIAVESSNGMEEILPEEDTKWETENWTSSNGWGTYDDSGWGLETHNLVELLGPTTLPLTHKVGYVEDSTRKIAEVRIPDLDLNKEIDVKDPMRDGEHKSTASINPFTISCSDPFKLFAEVVLEPYKNFTSEEVELAAVQNPILLKDPFSNESNRVSDQNGASSFPIHNPERDPIKLLVSYELALELKECIGMGIGGTFVQVVPDQMSDPSDDSKIFWYTEKVLQVLPSFWTERPWTNLTFESASETLSSCIKSTTV</sequence>
<dbReference type="EMBL" id="NBII01000003">
    <property type="protein sequence ID" value="PAV21387.1"/>
    <property type="molecule type" value="Genomic_DNA"/>
</dbReference>
<feature type="region of interest" description="Disordered" evidence="1">
    <location>
        <begin position="170"/>
        <end position="203"/>
    </location>
</feature>
<dbReference type="Pfam" id="PF09692">
    <property type="entry name" value="Arb1"/>
    <property type="match status" value="1"/>
</dbReference>
<dbReference type="STRING" id="2282107.A0A286UP58"/>
<evidence type="ECO:0000256" key="1">
    <source>
        <dbReference type="SAM" id="MobiDB-lite"/>
    </source>
</evidence>
<dbReference type="GO" id="GO:0033167">
    <property type="term" value="C:ARC complex"/>
    <property type="evidence" value="ECO:0007669"/>
    <property type="project" value="InterPro"/>
</dbReference>
<dbReference type="AlphaFoldDB" id="A0A286UP58"/>
<comment type="caution">
    <text evidence="2">The sequence shown here is derived from an EMBL/GenBank/DDBJ whole genome shotgun (WGS) entry which is preliminary data.</text>
</comment>
<evidence type="ECO:0000313" key="2">
    <source>
        <dbReference type="EMBL" id="PAV21387.1"/>
    </source>
</evidence>
<dbReference type="InParanoid" id="A0A286UP58"/>
<gene>
    <name evidence="2" type="ORF">PNOK_0401400</name>
</gene>